<dbReference type="RefSeq" id="WP_091791312.1">
    <property type="nucleotide sequence ID" value="NZ_FNAF01000003.1"/>
</dbReference>
<dbReference type="STRING" id="2741.SAMN04489866_10339"/>
<dbReference type="InterPro" id="IPR036390">
    <property type="entry name" value="WH_DNA-bd_sf"/>
</dbReference>
<protein>
    <submittedName>
        <fullName evidence="1">Uncharacterized protein</fullName>
    </submittedName>
</protein>
<dbReference type="AlphaFoldDB" id="A0A1G6UF17"/>
<dbReference type="SUPFAM" id="SSF46785">
    <property type="entry name" value="Winged helix' DNA-binding domain"/>
    <property type="match status" value="1"/>
</dbReference>
<evidence type="ECO:0000313" key="2">
    <source>
        <dbReference type="Proteomes" id="UP000198995"/>
    </source>
</evidence>
<dbReference type="Gene3D" id="1.10.10.10">
    <property type="entry name" value="Winged helix-like DNA-binding domain superfamily/Winged helix DNA-binding domain"/>
    <property type="match status" value="1"/>
</dbReference>
<sequence length="280" mass="32350">MFEFSLTNHQKQYLLYLLESDRDESLPTISSYFQCSKVNSKKIIDRMVKVGLVYKEQNIIHLSELGRCIAEENMVERDEMAVVLHEGLGIEKNSARELANSMLMEESRHMRTRLLSMARYFVKVERRQGTSLSADEMAQILGPGMSRIYFVVFQEENSPDDAFIPLSMALRGLYKDVAVTIMPEGDDHYITFRAKPIEEVYGDTHYSGKPKLFVYQDEGKERIVPVGDTVRLPFRLIRKWYYTGGGILQAALELCVIPDVNIKHRHYAKFVFTINLFNLS</sequence>
<accession>A0A1G6UF17</accession>
<dbReference type="OrthoDB" id="1698055at2"/>
<gene>
    <name evidence="1" type="ORF">SAMN04489866_10339</name>
</gene>
<reference evidence="1 2" key="1">
    <citation type="submission" date="2016-10" db="EMBL/GenBank/DDBJ databases">
        <authorList>
            <person name="de Groot N.N."/>
        </authorList>
    </citation>
    <scope>NUCLEOTIDE SEQUENCE [LARGE SCALE GENOMIC DNA]</scope>
    <source>
        <strain evidence="1 2">DSM 20475</strain>
    </source>
</reference>
<evidence type="ECO:0000313" key="1">
    <source>
        <dbReference type="EMBL" id="SDD39893.1"/>
    </source>
</evidence>
<name>A0A1G6UF17_PEPNI</name>
<dbReference type="InterPro" id="IPR036388">
    <property type="entry name" value="WH-like_DNA-bd_sf"/>
</dbReference>
<keyword evidence="2" id="KW-1185">Reference proteome</keyword>
<organism evidence="1 2">
    <name type="scientific">Peptococcus niger</name>
    <dbReference type="NCBI Taxonomy" id="2741"/>
    <lineage>
        <taxon>Bacteria</taxon>
        <taxon>Bacillati</taxon>
        <taxon>Bacillota</taxon>
        <taxon>Clostridia</taxon>
        <taxon>Eubacteriales</taxon>
        <taxon>Peptococcaceae</taxon>
        <taxon>Peptococcus</taxon>
    </lineage>
</organism>
<proteinExistence type="predicted"/>
<dbReference type="EMBL" id="FNAF01000003">
    <property type="protein sequence ID" value="SDD39893.1"/>
    <property type="molecule type" value="Genomic_DNA"/>
</dbReference>
<dbReference type="Proteomes" id="UP000198995">
    <property type="component" value="Unassembled WGS sequence"/>
</dbReference>